<proteinExistence type="inferred from homology"/>
<keyword evidence="7 9" id="KW-0539">Nucleus</keyword>
<evidence type="ECO:0000256" key="2">
    <source>
        <dbReference type="ARBA" id="ARBA00008089"/>
    </source>
</evidence>
<dbReference type="AlphaFoldDB" id="A0A6A5VV84"/>
<evidence type="ECO:0000256" key="11">
    <source>
        <dbReference type="SAM" id="MobiDB-lite"/>
    </source>
</evidence>
<dbReference type="EMBL" id="ML977715">
    <property type="protein sequence ID" value="KAF1993290.1"/>
    <property type="molecule type" value="Genomic_DNA"/>
</dbReference>
<keyword evidence="4 9" id="KW-0805">Transcription regulation</keyword>
<dbReference type="OrthoDB" id="5414694at2759"/>
<feature type="coiled-coil region" evidence="10">
    <location>
        <begin position="79"/>
        <end position="130"/>
    </location>
</feature>
<dbReference type="GO" id="GO:0006357">
    <property type="term" value="P:regulation of transcription by RNA polymerase II"/>
    <property type="evidence" value="ECO:0007669"/>
    <property type="project" value="InterPro"/>
</dbReference>
<feature type="region of interest" description="Disordered" evidence="11">
    <location>
        <begin position="1"/>
        <end position="77"/>
    </location>
</feature>
<comment type="function">
    <text evidence="8 9">Component of the Mediator complex, a coactivator involved in the regulated transcription of nearly all RNA polymerase II-dependent genes. Mediator functions as a bridge to convey information from gene-specific regulatory proteins to the basal RNA polymerase II transcription machinery. Mediator is recruited to promoters by direct interactions with regulatory proteins and serves as a scaffold for the assembly of a functional preinitiation complex with RNA polymerase II and the general transcription factors.</text>
</comment>
<evidence type="ECO:0000313" key="13">
    <source>
        <dbReference type="Proteomes" id="UP000799779"/>
    </source>
</evidence>
<dbReference type="GO" id="GO:0016592">
    <property type="term" value="C:mediator complex"/>
    <property type="evidence" value="ECO:0007669"/>
    <property type="project" value="InterPro"/>
</dbReference>
<evidence type="ECO:0000256" key="4">
    <source>
        <dbReference type="ARBA" id="ARBA00023015"/>
    </source>
</evidence>
<keyword evidence="10" id="KW-0175">Coiled coil</keyword>
<evidence type="ECO:0000256" key="5">
    <source>
        <dbReference type="ARBA" id="ARBA00023159"/>
    </source>
</evidence>
<comment type="similarity">
    <text evidence="2 9">Belongs to the Mediator complex subunit 9 family.</text>
</comment>
<protein>
    <recommendedName>
        <fullName evidence="9">Mediator of RNA polymerase II transcription subunit 9</fullName>
    </recommendedName>
    <alternativeName>
        <fullName evidence="9">Mediator complex subunit 9</fullName>
    </alternativeName>
</protein>
<evidence type="ECO:0000256" key="6">
    <source>
        <dbReference type="ARBA" id="ARBA00023163"/>
    </source>
</evidence>
<reference evidence="12" key="1">
    <citation type="journal article" date="2020" name="Stud. Mycol.">
        <title>101 Dothideomycetes genomes: a test case for predicting lifestyles and emergence of pathogens.</title>
        <authorList>
            <person name="Haridas S."/>
            <person name="Albert R."/>
            <person name="Binder M."/>
            <person name="Bloem J."/>
            <person name="Labutti K."/>
            <person name="Salamov A."/>
            <person name="Andreopoulos B."/>
            <person name="Baker S."/>
            <person name="Barry K."/>
            <person name="Bills G."/>
            <person name="Bluhm B."/>
            <person name="Cannon C."/>
            <person name="Castanera R."/>
            <person name="Culley D."/>
            <person name="Daum C."/>
            <person name="Ezra D."/>
            <person name="Gonzalez J."/>
            <person name="Henrissat B."/>
            <person name="Kuo A."/>
            <person name="Liang C."/>
            <person name="Lipzen A."/>
            <person name="Lutzoni F."/>
            <person name="Magnuson J."/>
            <person name="Mondo S."/>
            <person name="Nolan M."/>
            <person name="Ohm R."/>
            <person name="Pangilinan J."/>
            <person name="Park H.-J."/>
            <person name="Ramirez L."/>
            <person name="Alfaro M."/>
            <person name="Sun H."/>
            <person name="Tritt A."/>
            <person name="Yoshinaga Y."/>
            <person name="Zwiers L.-H."/>
            <person name="Turgeon B."/>
            <person name="Goodwin S."/>
            <person name="Spatafora J."/>
            <person name="Crous P."/>
            <person name="Grigoriev I."/>
        </authorList>
    </citation>
    <scope>NUCLEOTIDE SEQUENCE</scope>
    <source>
        <strain evidence="12">CBS 123094</strain>
    </source>
</reference>
<keyword evidence="6 9" id="KW-0804">Transcription</keyword>
<organism evidence="12 13">
    <name type="scientific">Amniculicola lignicola CBS 123094</name>
    <dbReference type="NCBI Taxonomy" id="1392246"/>
    <lineage>
        <taxon>Eukaryota</taxon>
        <taxon>Fungi</taxon>
        <taxon>Dikarya</taxon>
        <taxon>Ascomycota</taxon>
        <taxon>Pezizomycotina</taxon>
        <taxon>Dothideomycetes</taxon>
        <taxon>Pleosporomycetidae</taxon>
        <taxon>Pleosporales</taxon>
        <taxon>Amniculicolaceae</taxon>
        <taxon>Amniculicola</taxon>
    </lineage>
</organism>
<evidence type="ECO:0000256" key="1">
    <source>
        <dbReference type="ARBA" id="ARBA00004123"/>
    </source>
</evidence>
<name>A0A6A5VV84_9PLEO</name>
<keyword evidence="13" id="KW-1185">Reference proteome</keyword>
<dbReference type="InterPro" id="IPR037212">
    <property type="entry name" value="Med7/Med21-like"/>
</dbReference>
<sequence length="149" mass="15822">MSGPASPHAPLSATTSFPPTGAATPALPPQPTPALPSPATFDVLPDLHKLLSRLISTSAQPPAPTPTPSQPSGDGPLEIQNLVTAATELKMKIKRARNAVQALPGIERTCEDQDEEMRELEERIRALKEVLGKMGTVNRGRDEDQTMTG</sequence>
<feature type="compositionally biased region" description="Pro residues" evidence="11">
    <location>
        <begin position="26"/>
        <end position="36"/>
    </location>
</feature>
<keyword evidence="5 9" id="KW-0010">Activator</keyword>
<dbReference type="GO" id="GO:0003712">
    <property type="term" value="F:transcription coregulator activity"/>
    <property type="evidence" value="ECO:0007669"/>
    <property type="project" value="InterPro"/>
</dbReference>
<comment type="subunit">
    <text evidence="3 9">Component of the Mediator complex.</text>
</comment>
<dbReference type="Gene3D" id="6.10.280.10">
    <property type="entry name" value="Mediator complex, subunit Med21"/>
    <property type="match status" value="1"/>
</dbReference>
<dbReference type="Proteomes" id="UP000799779">
    <property type="component" value="Unassembled WGS sequence"/>
</dbReference>
<dbReference type="InterPro" id="IPR011425">
    <property type="entry name" value="Med9"/>
</dbReference>
<dbReference type="Pfam" id="PF07544">
    <property type="entry name" value="Med9"/>
    <property type="match status" value="1"/>
</dbReference>
<evidence type="ECO:0000256" key="9">
    <source>
        <dbReference type="RuleBase" id="RU364145"/>
    </source>
</evidence>
<gene>
    <name evidence="9" type="primary">MED9</name>
    <name evidence="12" type="ORF">P154DRAFT_82017</name>
</gene>
<evidence type="ECO:0000256" key="7">
    <source>
        <dbReference type="ARBA" id="ARBA00023242"/>
    </source>
</evidence>
<comment type="subcellular location">
    <subcellularLocation>
        <location evidence="1 9">Nucleus</location>
    </subcellularLocation>
</comment>
<evidence type="ECO:0000256" key="10">
    <source>
        <dbReference type="SAM" id="Coils"/>
    </source>
</evidence>
<evidence type="ECO:0000256" key="3">
    <source>
        <dbReference type="ARBA" id="ARBA00011837"/>
    </source>
</evidence>
<dbReference type="SUPFAM" id="SSF140718">
    <property type="entry name" value="Mediator hinge subcomplex-like"/>
    <property type="match status" value="1"/>
</dbReference>
<accession>A0A6A5VV84</accession>
<evidence type="ECO:0000256" key="8">
    <source>
        <dbReference type="ARBA" id="ARBA00025687"/>
    </source>
</evidence>
<evidence type="ECO:0000313" key="12">
    <source>
        <dbReference type="EMBL" id="KAF1993290.1"/>
    </source>
</evidence>